<sequence>MITTGTSSEQASFAFRCRDLFHMTSLPDLKLLAGETRLDNIISRVNIMEVPDIQNWAQANEFLVTTAYSHHHNMDAFLDIIPELVERGVAALGIKPKRFITEIPQQIIDCADMHQLPLFELQESTIFSNVVREVMEKVISLETRNVLLLQQRLEQVSELMLHGREIPQIIETVEDMIGNPLCILDAFSQLIASPRHEAYFKPFHSQLQSLDSRSSPRHSVMKVQDKTSPEGSVNLHMFNLWETEKDPVLVLLAEKNGACSELDLSTVSRILLLLNIRLSGENTYKLVKAKYFDDFLKDWLAGVIPSPEELDIKGQLYGYDSLSSNNYRVAVVKFHSGSPPIPDRALIAELNRSTLKNTLFTGIGGKIVTLLPQHSDSSASFSPEDAERLSHQIADVCGTNAFSLCIGESSEPMSVHKGYIDTENLYVASCISKEHAKLITWEQLGIYAVLSLLPKHTNIDKFLERYVKPMVLYDEAHHSSLIQTLKVYFQMGCNIKLTAQAMYTHYNTVVYRLDKIKSMLGISFDDPEARLQLQMGLKIYEMGE</sequence>
<comment type="caution">
    <text evidence="3">The sequence shown here is derived from an EMBL/GenBank/DDBJ whole genome shotgun (WGS) entry which is preliminary data.</text>
</comment>
<dbReference type="PANTHER" id="PTHR33744">
    <property type="entry name" value="CARBOHYDRATE DIACID REGULATOR"/>
    <property type="match status" value="1"/>
</dbReference>
<evidence type="ECO:0000259" key="1">
    <source>
        <dbReference type="Pfam" id="PF07905"/>
    </source>
</evidence>
<reference evidence="3 4" key="1">
    <citation type="submission" date="2024-09" db="EMBL/GenBank/DDBJ databases">
        <title>Paenibacillus zeirhizospherea sp. nov., isolated from surface of the maize (Zea mays) roots in a horticulture field, Hungary.</title>
        <authorList>
            <person name="Marton D."/>
            <person name="Farkas M."/>
            <person name="Bedics A."/>
            <person name="Toth E."/>
            <person name="Tancsics A."/>
            <person name="Boka K."/>
            <person name="Maroti G."/>
            <person name="Kriszt B."/>
            <person name="Cserhati M."/>
        </authorList>
    </citation>
    <scope>NUCLEOTIDE SEQUENCE [LARGE SCALE GENOMIC DNA]</scope>
    <source>
        <strain evidence="3 4">KCTC 33519</strain>
    </source>
</reference>
<feature type="domain" description="PucR C-terminal helix-turn-helix" evidence="2">
    <location>
        <begin position="481"/>
        <end position="539"/>
    </location>
</feature>
<dbReference type="EMBL" id="JBHHMI010000014">
    <property type="protein sequence ID" value="MFB5268275.1"/>
    <property type="molecule type" value="Genomic_DNA"/>
</dbReference>
<gene>
    <name evidence="3" type="ORF">ACE41H_16040</name>
</gene>
<protein>
    <submittedName>
        <fullName evidence="3">PucR family transcriptional regulator</fullName>
    </submittedName>
</protein>
<dbReference type="InterPro" id="IPR012914">
    <property type="entry name" value="PucR_dom"/>
</dbReference>
<name>A0ABV5AVN4_9BACL</name>
<dbReference type="PANTHER" id="PTHR33744:SF1">
    <property type="entry name" value="DNA-BINDING TRANSCRIPTIONAL ACTIVATOR ADER"/>
    <property type="match status" value="1"/>
</dbReference>
<evidence type="ECO:0000313" key="3">
    <source>
        <dbReference type="EMBL" id="MFB5268275.1"/>
    </source>
</evidence>
<feature type="domain" description="Purine catabolism PurC-like" evidence="1">
    <location>
        <begin position="19"/>
        <end position="137"/>
    </location>
</feature>
<evidence type="ECO:0000313" key="4">
    <source>
        <dbReference type="Proteomes" id="UP001580346"/>
    </source>
</evidence>
<dbReference type="Pfam" id="PF13556">
    <property type="entry name" value="HTH_30"/>
    <property type="match status" value="1"/>
</dbReference>
<dbReference type="RefSeq" id="WP_375356443.1">
    <property type="nucleotide sequence ID" value="NZ_JBHHMI010000014.1"/>
</dbReference>
<dbReference type="InterPro" id="IPR025736">
    <property type="entry name" value="PucR_C-HTH_dom"/>
</dbReference>
<keyword evidence="4" id="KW-1185">Reference proteome</keyword>
<organism evidence="3 4">
    <name type="scientific">Paenibacillus enshidis</name>
    <dbReference type="NCBI Taxonomy" id="1458439"/>
    <lineage>
        <taxon>Bacteria</taxon>
        <taxon>Bacillati</taxon>
        <taxon>Bacillota</taxon>
        <taxon>Bacilli</taxon>
        <taxon>Bacillales</taxon>
        <taxon>Paenibacillaceae</taxon>
        <taxon>Paenibacillus</taxon>
    </lineage>
</organism>
<dbReference type="InterPro" id="IPR042070">
    <property type="entry name" value="PucR_C-HTH_sf"/>
</dbReference>
<dbReference type="Pfam" id="PF07905">
    <property type="entry name" value="PucR"/>
    <property type="match status" value="1"/>
</dbReference>
<dbReference type="Proteomes" id="UP001580346">
    <property type="component" value="Unassembled WGS sequence"/>
</dbReference>
<evidence type="ECO:0000259" key="2">
    <source>
        <dbReference type="Pfam" id="PF13556"/>
    </source>
</evidence>
<dbReference type="InterPro" id="IPR051448">
    <property type="entry name" value="CdaR-like_regulators"/>
</dbReference>
<accession>A0ABV5AVN4</accession>
<dbReference type="Gene3D" id="1.10.10.2840">
    <property type="entry name" value="PucR C-terminal helix-turn-helix domain"/>
    <property type="match status" value="1"/>
</dbReference>
<proteinExistence type="predicted"/>